<dbReference type="SMART" id="SM00355">
    <property type="entry name" value="ZnF_C2H2"/>
    <property type="match status" value="2"/>
</dbReference>
<proteinExistence type="predicted"/>
<evidence type="ECO:0000313" key="4">
    <source>
        <dbReference type="EMBL" id="KAJ1202817.1"/>
    </source>
</evidence>
<dbReference type="GO" id="GO:0003725">
    <property type="term" value="F:double-stranded RNA binding"/>
    <property type="evidence" value="ECO:0007669"/>
    <property type="project" value="TreeGrafter"/>
</dbReference>
<dbReference type="GO" id="GO:0003727">
    <property type="term" value="F:single-stranded RNA binding"/>
    <property type="evidence" value="ECO:0007669"/>
    <property type="project" value="TreeGrafter"/>
</dbReference>
<dbReference type="InterPro" id="IPR013087">
    <property type="entry name" value="Znf_C2H2_type"/>
</dbReference>
<dbReference type="EMBL" id="JANPWB010000003">
    <property type="protein sequence ID" value="KAJ1202817.1"/>
    <property type="molecule type" value="Genomic_DNA"/>
</dbReference>
<name>A0AAV7VRH0_PLEWA</name>
<evidence type="ECO:0000259" key="3">
    <source>
        <dbReference type="SMART" id="SM00451"/>
    </source>
</evidence>
<protein>
    <recommendedName>
        <fullName evidence="6">C2H2-type domain-containing protein</fullName>
    </recommendedName>
</protein>
<feature type="region of interest" description="Disordered" evidence="1">
    <location>
        <begin position="506"/>
        <end position="542"/>
    </location>
</feature>
<dbReference type="SMART" id="SM00451">
    <property type="entry name" value="ZnF_U1"/>
    <property type="match status" value="1"/>
</dbReference>
<gene>
    <name evidence="4" type="ORF">NDU88_006612</name>
</gene>
<keyword evidence="5" id="KW-1185">Reference proteome</keyword>
<feature type="compositionally biased region" description="Basic and acidic residues" evidence="1">
    <location>
        <begin position="211"/>
        <end position="222"/>
    </location>
</feature>
<feature type="compositionally biased region" description="Low complexity" evidence="1">
    <location>
        <begin position="510"/>
        <end position="521"/>
    </location>
</feature>
<evidence type="ECO:0008006" key="6">
    <source>
        <dbReference type="Google" id="ProtNLM"/>
    </source>
</evidence>
<dbReference type="GO" id="GO:0071011">
    <property type="term" value="C:precatalytic spliceosome"/>
    <property type="evidence" value="ECO:0007669"/>
    <property type="project" value="TreeGrafter"/>
</dbReference>
<dbReference type="Proteomes" id="UP001066276">
    <property type="component" value="Chromosome 2_1"/>
</dbReference>
<feature type="domain" description="C2H2-type" evidence="2">
    <location>
        <begin position="254"/>
        <end position="278"/>
    </location>
</feature>
<feature type="domain" description="C2H2-type" evidence="2">
    <location>
        <begin position="337"/>
        <end position="360"/>
    </location>
</feature>
<sequence>MGGLLPTPMDRGEVALDHLAGRTHSSVGRGQLTWSSIGSGRMTRSPVGRERSPVGRERSPVGRERSPIIRDEKTWGYIPEAIMGRDGIIPGFIDRGELVRGPVSRDEIARGLLARDKIGGGSIGREGIGCGPIERDDLAGGPVDRDVMAKNFGVLGGIAKGPVDLENNNQDVTLGCMDQDEKSQSDMEPCDMEQSDMEMSDTEQSEVNQGEVKDETQDKDDGANQSQANDVTGVDANKENAKKSDNPEDEKKQFYCEICRLTCLSSMSYQSHIRGAKHLKNTTTLQVTGFRGAHKYRKIKKPGKTLKDYIDEPVREPLIGLEHVVEYSLPGKSEPSYHCELCGFKTELAPMIEHLNGFRHRRAYISKEFPFLLKAPPGQKEDKVQFLRRMAADIERDEGLKMYRDDLLSVKKKIKSLLEIKPDEIPIQRSTSDNPVSDNETLKTKALQSLETYEIESDAEAVLIMTITQELSEILKAYCLKVKEETAHAEKVARARSVAETLSQANPAIQPSSQSFGPSGSKHWNLVPGQQASHTGGHSNWPSNPILPNQPAPYQTGDPNWNQGIMQNQPALELGNWGRGPMMQVGQGLKPTTGHAQPASFGRPDMFGPIGIGSELNQFVPKASSGPGAFPSVNSGFRNEHDLTNRAPVPGSMAGGPSQLFAQTNPSAPAMNKFLDVPRSDPVANRLMRCLPDQGTMHQPVAPGGFRSDAPANFNTGQKILPANINTDGRIGNVGYSPFMPPNSFLNADRGPLGPVLPMASEKPEKKASPLTAEILNRIRGKDAKSATVILTSLVVSNPSLQKINIANLVNLLVETGTIRR</sequence>
<dbReference type="InterPro" id="IPR036236">
    <property type="entry name" value="Znf_C2H2_sf"/>
</dbReference>
<dbReference type="PANTHER" id="PTHR45762">
    <property type="entry name" value="ZINC FINGER RNA-BINDING PROTEIN"/>
    <property type="match status" value="1"/>
</dbReference>
<feature type="compositionally biased region" description="Acidic residues" evidence="1">
    <location>
        <begin position="188"/>
        <end position="204"/>
    </location>
</feature>
<evidence type="ECO:0000256" key="1">
    <source>
        <dbReference type="SAM" id="MobiDB-lite"/>
    </source>
</evidence>
<dbReference type="Gene3D" id="3.30.160.60">
    <property type="entry name" value="Classic Zinc Finger"/>
    <property type="match status" value="1"/>
</dbReference>
<reference evidence="4" key="1">
    <citation type="journal article" date="2022" name="bioRxiv">
        <title>Sequencing and chromosome-scale assembly of the giantPleurodeles waltlgenome.</title>
        <authorList>
            <person name="Brown T."/>
            <person name="Elewa A."/>
            <person name="Iarovenko S."/>
            <person name="Subramanian E."/>
            <person name="Araus A.J."/>
            <person name="Petzold A."/>
            <person name="Susuki M."/>
            <person name="Suzuki K.-i.T."/>
            <person name="Hayashi T."/>
            <person name="Toyoda A."/>
            <person name="Oliveira C."/>
            <person name="Osipova E."/>
            <person name="Leigh N.D."/>
            <person name="Simon A."/>
            <person name="Yun M.H."/>
        </authorList>
    </citation>
    <scope>NUCLEOTIDE SEQUENCE</scope>
    <source>
        <strain evidence="4">20211129_DDA</strain>
        <tissue evidence="4">Liver</tissue>
    </source>
</reference>
<evidence type="ECO:0000313" key="5">
    <source>
        <dbReference type="Proteomes" id="UP001066276"/>
    </source>
</evidence>
<feature type="compositionally biased region" description="Basic and acidic residues" evidence="1">
    <location>
        <begin position="47"/>
        <end position="63"/>
    </location>
</feature>
<dbReference type="AlphaFoldDB" id="A0AAV7VRH0"/>
<dbReference type="GO" id="GO:0008270">
    <property type="term" value="F:zinc ion binding"/>
    <property type="evidence" value="ECO:0007669"/>
    <property type="project" value="InterPro"/>
</dbReference>
<feature type="compositionally biased region" description="Basic and acidic residues" evidence="1">
    <location>
        <begin position="236"/>
        <end position="247"/>
    </location>
</feature>
<feature type="domain" description="U1-type" evidence="3">
    <location>
        <begin position="251"/>
        <end position="285"/>
    </location>
</feature>
<dbReference type="SUPFAM" id="SSF57667">
    <property type="entry name" value="beta-beta-alpha zinc fingers"/>
    <property type="match status" value="1"/>
</dbReference>
<accession>A0AAV7VRH0</accession>
<feature type="region of interest" description="Disordered" evidence="1">
    <location>
        <begin position="180"/>
        <end position="247"/>
    </location>
</feature>
<feature type="region of interest" description="Disordered" evidence="1">
    <location>
        <begin position="30"/>
        <end position="63"/>
    </location>
</feature>
<feature type="compositionally biased region" description="Polar residues" evidence="1">
    <location>
        <begin position="528"/>
        <end position="542"/>
    </location>
</feature>
<dbReference type="Pfam" id="PF12874">
    <property type="entry name" value="zf-met"/>
    <property type="match status" value="1"/>
</dbReference>
<dbReference type="InterPro" id="IPR003604">
    <property type="entry name" value="Matrin/U1-like-C_Znf_C2H2"/>
</dbReference>
<comment type="caution">
    <text evidence="4">The sequence shown here is derived from an EMBL/GenBank/DDBJ whole genome shotgun (WGS) entry which is preliminary data.</text>
</comment>
<dbReference type="PANTHER" id="PTHR45762:SF10">
    <property type="entry name" value="C2H2-TYPE DOMAIN-CONTAINING PROTEIN"/>
    <property type="match status" value="1"/>
</dbReference>
<organism evidence="4 5">
    <name type="scientific">Pleurodeles waltl</name>
    <name type="common">Iberian ribbed newt</name>
    <dbReference type="NCBI Taxonomy" id="8319"/>
    <lineage>
        <taxon>Eukaryota</taxon>
        <taxon>Metazoa</taxon>
        <taxon>Chordata</taxon>
        <taxon>Craniata</taxon>
        <taxon>Vertebrata</taxon>
        <taxon>Euteleostomi</taxon>
        <taxon>Amphibia</taxon>
        <taxon>Batrachia</taxon>
        <taxon>Caudata</taxon>
        <taxon>Salamandroidea</taxon>
        <taxon>Salamandridae</taxon>
        <taxon>Pleurodelinae</taxon>
        <taxon>Pleurodeles</taxon>
    </lineage>
</organism>
<evidence type="ECO:0000259" key="2">
    <source>
        <dbReference type="SMART" id="SM00355"/>
    </source>
</evidence>